<comment type="similarity">
    <text evidence="2">Belongs to the 3-hydroxyacyl-CoA dehydrogenase family.</text>
</comment>
<dbReference type="InterPro" id="IPR006108">
    <property type="entry name" value="3HC_DH_C"/>
</dbReference>
<reference evidence="6 7" key="1">
    <citation type="submission" date="2016-01" db="EMBL/GenBank/DDBJ databases">
        <title>Mycobacterium immunogenum strain CD11_6 genome sequencing and assembly.</title>
        <authorList>
            <person name="Kaur G."/>
            <person name="Nair G.R."/>
            <person name="Mayilraj S."/>
        </authorList>
    </citation>
    <scope>NUCLEOTIDE SEQUENCE [LARGE SCALE GENOMIC DNA]</scope>
    <source>
        <strain evidence="6 7">CD11-6</strain>
    </source>
</reference>
<dbReference type="Pfam" id="PF00725">
    <property type="entry name" value="3HCDH"/>
    <property type="match status" value="1"/>
</dbReference>
<evidence type="ECO:0000256" key="3">
    <source>
        <dbReference type="ARBA" id="ARBA00023002"/>
    </source>
</evidence>
<feature type="domain" description="3-hydroxyacyl-CoA dehydrogenase C-terminal" evidence="4">
    <location>
        <begin position="172"/>
        <end position="266"/>
    </location>
</feature>
<dbReference type="Proteomes" id="UP000186919">
    <property type="component" value="Unassembled WGS sequence"/>
</dbReference>
<comment type="pathway">
    <text evidence="1">Lipid metabolism; butanoate metabolism.</text>
</comment>
<dbReference type="InterPro" id="IPR036291">
    <property type="entry name" value="NAD(P)-bd_dom_sf"/>
</dbReference>
<protein>
    <submittedName>
        <fullName evidence="6">Hydroxylacyl-CoA dehydrogenase</fullName>
    </submittedName>
</protein>
<comment type="caution">
    <text evidence="6">The sequence shown here is derived from an EMBL/GenBank/DDBJ whole genome shotgun (WGS) entry which is preliminary data.</text>
</comment>
<dbReference type="PROSITE" id="PS00067">
    <property type="entry name" value="3HCDH"/>
    <property type="match status" value="1"/>
</dbReference>
<keyword evidence="3" id="KW-0560">Oxidoreductase</keyword>
<dbReference type="RefSeq" id="WP_064632050.1">
    <property type="nucleotide sequence ID" value="NZ_LQYE01000029.1"/>
</dbReference>
<dbReference type="InterPro" id="IPR006180">
    <property type="entry name" value="3-OHacyl-CoA_DH_CS"/>
</dbReference>
<evidence type="ECO:0000313" key="6">
    <source>
        <dbReference type="EMBL" id="OAT67498.1"/>
    </source>
</evidence>
<dbReference type="SUPFAM" id="SSF48179">
    <property type="entry name" value="6-phosphogluconate dehydrogenase C-terminal domain-like"/>
    <property type="match status" value="1"/>
</dbReference>
<evidence type="ECO:0000313" key="7">
    <source>
        <dbReference type="Proteomes" id="UP000186919"/>
    </source>
</evidence>
<dbReference type="InterPro" id="IPR006176">
    <property type="entry name" value="3-OHacyl-CoA_DH_NAD-bd"/>
</dbReference>
<organism evidence="6 7">
    <name type="scientific">Mycobacteroides immunogenum</name>
    <dbReference type="NCBI Taxonomy" id="83262"/>
    <lineage>
        <taxon>Bacteria</taxon>
        <taxon>Bacillati</taxon>
        <taxon>Actinomycetota</taxon>
        <taxon>Actinomycetes</taxon>
        <taxon>Mycobacteriales</taxon>
        <taxon>Mycobacteriaceae</taxon>
        <taxon>Mycobacteroides</taxon>
    </lineage>
</organism>
<gene>
    <name evidence="6" type="ORF">AWB85_12650</name>
</gene>
<dbReference type="InterPro" id="IPR013328">
    <property type="entry name" value="6PGD_dom2"/>
</dbReference>
<dbReference type="InterPro" id="IPR008927">
    <property type="entry name" value="6-PGluconate_DH-like_C_sf"/>
</dbReference>
<dbReference type="EMBL" id="LQYE01000029">
    <property type="protein sequence ID" value="OAT67498.1"/>
    <property type="molecule type" value="Genomic_DNA"/>
</dbReference>
<proteinExistence type="inferred from homology"/>
<name>A0A179V6G1_9MYCO</name>
<evidence type="ECO:0000256" key="1">
    <source>
        <dbReference type="ARBA" id="ARBA00005086"/>
    </source>
</evidence>
<evidence type="ECO:0000259" key="5">
    <source>
        <dbReference type="Pfam" id="PF02737"/>
    </source>
</evidence>
<dbReference type="GO" id="GO:0050104">
    <property type="term" value="F:L-gulonate 3-dehydrogenase activity"/>
    <property type="evidence" value="ECO:0007669"/>
    <property type="project" value="TreeGrafter"/>
</dbReference>
<dbReference type="PANTHER" id="PTHR48075:SF1">
    <property type="entry name" value="LAMBDA-CRYSTALLIN HOMOLOG"/>
    <property type="match status" value="1"/>
</dbReference>
<dbReference type="Gene3D" id="1.10.1040.10">
    <property type="entry name" value="N-(1-d-carboxylethyl)-l-norvaline Dehydrogenase, domain 2"/>
    <property type="match status" value="1"/>
</dbReference>
<dbReference type="GO" id="GO:0070403">
    <property type="term" value="F:NAD+ binding"/>
    <property type="evidence" value="ECO:0007669"/>
    <property type="project" value="InterPro"/>
</dbReference>
<evidence type="ECO:0000259" key="4">
    <source>
        <dbReference type="Pfam" id="PF00725"/>
    </source>
</evidence>
<dbReference type="Pfam" id="PF02737">
    <property type="entry name" value="3HCDH_N"/>
    <property type="match status" value="1"/>
</dbReference>
<dbReference type="Gene3D" id="3.40.50.720">
    <property type="entry name" value="NAD(P)-binding Rossmann-like Domain"/>
    <property type="match status" value="1"/>
</dbReference>
<accession>A0A179V6G1</accession>
<dbReference type="AlphaFoldDB" id="A0A179V6G1"/>
<dbReference type="GO" id="GO:0006631">
    <property type="term" value="P:fatty acid metabolic process"/>
    <property type="evidence" value="ECO:0007669"/>
    <property type="project" value="InterPro"/>
</dbReference>
<feature type="domain" description="3-hydroxyacyl-CoA dehydrogenase NAD binding" evidence="5">
    <location>
        <begin position="57"/>
        <end position="169"/>
    </location>
</feature>
<sequence length="297" mass="31686">MNDRQRTMAVVGAGVIGLSWARLARDHGWRVGITDPRDDLEAIVEAAFGTDDPDVFTSHTLADVVADADLVQENGPERLTIKHELFSQILESAPAHAILATSSSSIGATLIADGLNAGDRVIVGHPFNPPELMPLVEVVPGAQTSDATLKTAVELYRALGRAPIVIRKEIPGFVANRLQVALTREAQYLVETGVVSVADLDTALQNSLGLRWAATGLFEGNTLGGGPEGARHLYEGIGAEVGKITVGTPSSDPQVIEKLIEDIDATYGTGQENYERLLTRRNERTLAVLAALRQLDA</sequence>
<evidence type="ECO:0000256" key="2">
    <source>
        <dbReference type="ARBA" id="ARBA00009463"/>
    </source>
</evidence>
<dbReference type="PANTHER" id="PTHR48075">
    <property type="entry name" value="3-HYDROXYACYL-COA DEHYDROGENASE FAMILY PROTEIN"/>
    <property type="match status" value="1"/>
</dbReference>
<dbReference type="SUPFAM" id="SSF51735">
    <property type="entry name" value="NAD(P)-binding Rossmann-fold domains"/>
    <property type="match status" value="1"/>
</dbReference>